<protein>
    <recommendedName>
        <fullName evidence="2">Sialate O-acetylesterase domain-containing protein</fullName>
    </recommendedName>
</protein>
<dbReference type="KEGG" id="ehx:EMIHUDRAFT_454371"/>
<evidence type="ECO:0000259" key="2">
    <source>
        <dbReference type="Pfam" id="PF03629"/>
    </source>
</evidence>
<reference evidence="4" key="1">
    <citation type="journal article" date="2013" name="Nature">
        <title>Pan genome of the phytoplankton Emiliania underpins its global distribution.</title>
        <authorList>
            <person name="Read B.A."/>
            <person name="Kegel J."/>
            <person name="Klute M.J."/>
            <person name="Kuo A."/>
            <person name="Lefebvre S.C."/>
            <person name="Maumus F."/>
            <person name="Mayer C."/>
            <person name="Miller J."/>
            <person name="Monier A."/>
            <person name="Salamov A."/>
            <person name="Young J."/>
            <person name="Aguilar M."/>
            <person name="Claverie J.M."/>
            <person name="Frickenhaus S."/>
            <person name="Gonzalez K."/>
            <person name="Herman E.K."/>
            <person name="Lin Y.C."/>
            <person name="Napier J."/>
            <person name="Ogata H."/>
            <person name="Sarno A.F."/>
            <person name="Shmutz J."/>
            <person name="Schroeder D."/>
            <person name="de Vargas C."/>
            <person name="Verret F."/>
            <person name="von Dassow P."/>
            <person name="Valentin K."/>
            <person name="Van de Peer Y."/>
            <person name="Wheeler G."/>
            <person name="Dacks J.B."/>
            <person name="Delwiche C.F."/>
            <person name="Dyhrman S.T."/>
            <person name="Glockner G."/>
            <person name="John U."/>
            <person name="Richards T."/>
            <person name="Worden A.Z."/>
            <person name="Zhang X."/>
            <person name="Grigoriev I.V."/>
            <person name="Allen A.E."/>
            <person name="Bidle K."/>
            <person name="Borodovsky M."/>
            <person name="Bowler C."/>
            <person name="Brownlee C."/>
            <person name="Cock J.M."/>
            <person name="Elias M."/>
            <person name="Gladyshev V.N."/>
            <person name="Groth M."/>
            <person name="Guda C."/>
            <person name="Hadaegh A."/>
            <person name="Iglesias-Rodriguez M.D."/>
            <person name="Jenkins J."/>
            <person name="Jones B.M."/>
            <person name="Lawson T."/>
            <person name="Leese F."/>
            <person name="Lindquist E."/>
            <person name="Lobanov A."/>
            <person name="Lomsadze A."/>
            <person name="Malik S.B."/>
            <person name="Marsh M.E."/>
            <person name="Mackinder L."/>
            <person name="Mock T."/>
            <person name="Mueller-Roeber B."/>
            <person name="Pagarete A."/>
            <person name="Parker M."/>
            <person name="Probert I."/>
            <person name="Quesneville H."/>
            <person name="Raines C."/>
            <person name="Rensing S.A."/>
            <person name="Riano-Pachon D.M."/>
            <person name="Richier S."/>
            <person name="Rokitta S."/>
            <person name="Shiraiwa Y."/>
            <person name="Soanes D.M."/>
            <person name="van der Giezen M."/>
            <person name="Wahlund T.M."/>
            <person name="Williams B."/>
            <person name="Wilson W."/>
            <person name="Wolfe G."/>
            <person name="Wurch L.L."/>
        </authorList>
    </citation>
    <scope>NUCLEOTIDE SEQUENCE</scope>
</reference>
<dbReference type="GeneID" id="17285283"/>
<evidence type="ECO:0000256" key="1">
    <source>
        <dbReference type="ARBA" id="ARBA00022801"/>
    </source>
</evidence>
<reference evidence="3" key="2">
    <citation type="submission" date="2024-10" db="UniProtKB">
        <authorList>
            <consortium name="EnsemblProtists"/>
        </authorList>
    </citation>
    <scope>IDENTIFICATION</scope>
</reference>
<evidence type="ECO:0000313" key="4">
    <source>
        <dbReference type="Proteomes" id="UP000013827"/>
    </source>
</evidence>
<dbReference type="Gene3D" id="3.40.50.1110">
    <property type="entry name" value="SGNH hydrolase"/>
    <property type="match status" value="1"/>
</dbReference>
<organism evidence="3 4">
    <name type="scientific">Emiliania huxleyi (strain CCMP1516)</name>
    <dbReference type="NCBI Taxonomy" id="280463"/>
    <lineage>
        <taxon>Eukaryota</taxon>
        <taxon>Haptista</taxon>
        <taxon>Haptophyta</taxon>
        <taxon>Prymnesiophyceae</taxon>
        <taxon>Isochrysidales</taxon>
        <taxon>Noelaerhabdaceae</taxon>
        <taxon>Emiliania</taxon>
    </lineage>
</organism>
<keyword evidence="4" id="KW-1185">Reference proteome</keyword>
<dbReference type="PANTHER" id="PTHR22901:SF0">
    <property type="entry name" value="SIALATE O-ACETYLESTERASE"/>
    <property type="match status" value="1"/>
</dbReference>
<dbReference type="GeneID" id="17264791"/>
<dbReference type="EnsemblProtists" id="EOD19246">
    <property type="protein sequence ID" value="EOD19246"/>
    <property type="gene ID" value="EMIHUDRAFT_458764"/>
</dbReference>
<dbReference type="PaxDb" id="2903-EOD19246"/>
<dbReference type="EnsemblProtists" id="EOD40012">
    <property type="protein sequence ID" value="EOD40012"/>
    <property type="gene ID" value="EMIHUDRAFT_454371"/>
</dbReference>
<name>A0A0D3KW77_EMIH1</name>
<dbReference type="AlphaFoldDB" id="A0A0D3KW77"/>
<dbReference type="InterPro" id="IPR005181">
    <property type="entry name" value="SASA"/>
</dbReference>
<proteinExistence type="predicted"/>
<evidence type="ECO:0000313" key="3">
    <source>
        <dbReference type="EnsemblProtists" id="EOD40012"/>
    </source>
</evidence>
<dbReference type="Pfam" id="PF03629">
    <property type="entry name" value="SASA"/>
    <property type="match status" value="1"/>
</dbReference>
<dbReference type="InterPro" id="IPR036514">
    <property type="entry name" value="SGNH_hydro_sf"/>
</dbReference>
<dbReference type="HOGENOM" id="CLU_380122_0_0_1"/>
<keyword evidence="1" id="KW-0378">Hydrolase</keyword>
<accession>A0A0D3KW77</accession>
<dbReference type="KEGG" id="ehx:EMIHUDRAFT_458764"/>
<dbReference type="RefSeq" id="XP_005792441.1">
    <property type="nucleotide sequence ID" value="XM_005792384.1"/>
</dbReference>
<dbReference type="InterPro" id="IPR039329">
    <property type="entry name" value="SIAE"/>
</dbReference>
<sequence>MVLQQAPSTASVYGLLRASSPAAVLVTVTAAGETAGYTVAANVTPSACAAGCGEAGCGRLYHWRAFLRPTPANATAHVVTARAAEATARLTDVSFGDVFLCAGQSNMEMGLGAAFGHAALLQRTAERPSRIRVLFDGGYHRTAGAQEHTCAWRREPGRPGYGGEARWLPAHLAALENSSAGGGQPTLLSASAVCYHFADALSRQLRRDGAEPPPIGLISVAYGGSAVAQWLPPGSGEPQCRYALGGELAGGGSLFASNVAPHVATALKSVLWYQGESDCRKQALGGDAVSGVGYGCRLTALVRGWRSAWAAAAGGGAGGAGLPFGVVGLGSEACNGPDGGWELGGLRSAQAGGFGTLPSPLLPNTFLAHTYDLPEPYPGAACLRWRCCDPAGQPPRATAALAAKERFDERACNDSHAAWVNSWAGGGGVSRGRAAAPEAGGAAACRAACDSFFEAPPIATVLGGLHPRAKRQVGERLAAAAAAHLYGGKRAAAGPTLSGCAVRGRRLVLRFNSSLLRGERVALRLRPGALSPLQVLLNASQFCLHPLMRCPAGAASCPAASREWYCPDPLSHGALQRRRGASSGFGALAGAPGLAMARSSNWPRPASPFDPAHQAGGPASWLSLPLTSAISAHEVAVDLTPLRGAPPVAVRYHWGDLAEGDRRGCCDDGDPRLRVTVPCEPAACPLVASGGLPASPFLALLSAGRCRCIPPQVCDEAIDGRDFLPRTLV</sequence>
<dbReference type="PANTHER" id="PTHR22901">
    <property type="entry name" value="SIALATE O-ACETYLESTERASE"/>
    <property type="match status" value="1"/>
</dbReference>
<dbReference type="GO" id="GO:0001681">
    <property type="term" value="F:sialate O-acetylesterase activity"/>
    <property type="evidence" value="ECO:0007669"/>
    <property type="project" value="InterPro"/>
</dbReference>
<dbReference type="SUPFAM" id="SSF52266">
    <property type="entry name" value="SGNH hydrolase"/>
    <property type="match status" value="1"/>
</dbReference>
<feature type="domain" description="Sialate O-acetylesterase" evidence="2">
    <location>
        <begin position="97"/>
        <end position="283"/>
    </location>
</feature>
<dbReference type="RefSeq" id="XP_005771675.1">
    <property type="nucleotide sequence ID" value="XM_005771618.1"/>
</dbReference>
<dbReference type="Proteomes" id="UP000013827">
    <property type="component" value="Unassembled WGS sequence"/>
</dbReference>
<dbReference type="GO" id="GO:0005975">
    <property type="term" value="P:carbohydrate metabolic process"/>
    <property type="evidence" value="ECO:0007669"/>
    <property type="project" value="TreeGrafter"/>
</dbReference>